<reference evidence="2" key="1">
    <citation type="journal article" date="2020" name="Stud. Mycol.">
        <title>101 Dothideomycetes genomes: a test case for predicting lifestyles and emergence of pathogens.</title>
        <authorList>
            <person name="Haridas S."/>
            <person name="Albert R."/>
            <person name="Binder M."/>
            <person name="Bloem J."/>
            <person name="Labutti K."/>
            <person name="Salamov A."/>
            <person name="Andreopoulos B."/>
            <person name="Baker S."/>
            <person name="Barry K."/>
            <person name="Bills G."/>
            <person name="Bluhm B."/>
            <person name="Cannon C."/>
            <person name="Castanera R."/>
            <person name="Culley D."/>
            <person name="Daum C."/>
            <person name="Ezra D."/>
            <person name="Gonzalez J."/>
            <person name="Henrissat B."/>
            <person name="Kuo A."/>
            <person name="Liang C."/>
            <person name="Lipzen A."/>
            <person name="Lutzoni F."/>
            <person name="Magnuson J."/>
            <person name="Mondo S."/>
            <person name="Nolan M."/>
            <person name="Ohm R."/>
            <person name="Pangilinan J."/>
            <person name="Park H.-J."/>
            <person name="Ramirez L."/>
            <person name="Alfaro M."/>
            <person name="Sun H."/>
            <person name="Tritt A."/>
            <person name="Yoshinaga Y."/>
            <person name="Zwiers L.-H."/>
            <person name="Turgeon B."/>
            <person name="Goodwin S."/>
            <person name="Spatafora J."/>
            <person name="Crous P."/>
            <person name="Grigoriev I."/>
        </authorList>
    </citation>
    <scope>NUCLEOTIDE SEQUENCE</scope>
    <source>
        <strain evidence="2">CBS 107.79</strain>
    </source>
</reference>
<evidence type="ECO:0000259" key="1">
    <source>
        <dbReference type="PROSITE" id="PS51502"/>
    </source>
</evidence>
<evidence type="ECO:0000313" key="3">
    <source>
        <dbReference type="Proteomes" id="UP000800036"/>
    </source>
</evidence>
<accession>A0A6A5UR94</accession>
<name>A0A6A5UR94_9PLEO</name>
<dbReference type="SUPFAM" id="SSF54909">
    <property type="entry name" value="Dimeric alpha+beta barrel"/>
    <property type="match status" value="1"/>
</dbReference>
<dbReference type="InterPro" id="IPR013097">
    <property type="entry name" value="Dabb"/>
</dbReference>
<gene>
    <name evidence="2" type="ORF">BU23DRAFT_482729</name>
</gene>
<dbReference type="InterPro" id="IPR011008">
    <property type="entry name" value="Dimeric_a/b-barrel"/>
</dbReference>
<dbReference type="PROSITE" id="PS51502">
    <property type="entry name" value="S_R_A_B_BARREL"/>
    <property type="match status" value="1"/>
</dbReference>
<keyword evidence="3" id="KW-1185">Reference proteome</keyword>
<organism evidence="2 3">
    <name type="scientific">Bimuria novae-zelandiae CBS 107.79</name>
    <dbReference type="NCBI Taxonomy" id="1447943"/>
    <lineage>
        <taxon>Eukaryota</taxon>
        <taxon>Fungi</taxon>
        <taxon>Dikarya</taxon>
        <taxon>Ascomycota</taxon>
        <taxon>Pezizomycotina</taxon>
        <taxon>Dothideomycetes</taxon>
        <taxon>Pleosporomycetidae</taxon>
        <taxon>Pleosporales</taxon>
        <taxon>Massarineae</taxon>
        <taxon>Didymosphaeriaceae</taxon>
        <taxon>Bimuria</taxon>
    </lineage>
</organism>
<evidence type="ECO:0000313" key="2">
    <source>
        <dbReference type="EMBL" id="KAF1967713.1"/>
    </source>
</evidence>
<dbReference type="Pfam" id="PF07876">
    <property type="entry name" value="Dabb"/>
    <property type="match status" value="1"/>
</dbReference>
<sequence length="104" mass="11590">MPAIIRLTLFKIPDPDLVQQAVQKYTTLNQVALKDGKPYIQISAGHTTHADPRSKGYTFVARTVFLSKEDMNYYDTEDEAHAEIKAMLKGKLEEGPPLVIIMGG</sequence>
<dbReference type="Gene3D" id="3.30.70.100">
    <property type="match status" value="1"/>
</dbReference>
<dbReference type="OrthoDB" id="3830014at2759"/>
<dbReference type="SMART" id="SM00886">
    <property type="entry name" value="Dabb"/>
    <property type="match status" value="1"/>
</dbReference>
<dbReference type="Proteomes" id="UP000800036">
    <property type="component" value="Unassembled WGS sequence"/>
</dbReference>
<protein>
    <recommendedName>
        <fullName evidence="1">Stress-response A/B barrel domain-containing protein</fullName>
    </recommendedName>
</protein>
<proteinExistence type="predicted"/>
<feature type="domain" description="Stress-response A/B barrel" evidence="1">
    <location>
        <begin position="4"/>
        <end position="102"/>
    </location>
</feature>
<dbReference type="EMBL" id="ML976729">
    <property type="protein sequence ID" value="KAF1967713.1"/>
    <property type="molecule type" value="Genomic_DNA"/>
</dbReference>
<dbReference type="AlphaFoldDB" id="A0A6A5UR94"/>